<dbReference type="PROSITE" id="PS00237">
    <property type="entry name" value="G_PROTEIN_RECEP_F1_1"/>
    <property type="match status" value="1"/>
</dbReference>
<feature type="transmembrane region" description="Helical" evidence="18">
    <location>
        <begin position="227"/>
        <end position="249"/>
    </location>
</feature>
<dbReference type="GO" id="GO:0016494">
    <property type="term" value="F:C-X-C chemokine receptor activity"/>
    <property type="evidence" value="ECO:0007669"/>
    <property type="project" value="InterPro"/>
</dbReference>
<dbReference type="GeneTree" id="ENSGT01050000244848"/>
<sequence>WLAFCCQKSLLQVMTTWEPYLDPDLLDSIFNTSFSIYEEASSSPCSPVVRGLSTLGLLVTFITVCVFSMLGNSVVVYVVCYMKKRRASTDIYLMHLALADLLFSITLPFWAVSHHSGWIFGNFLCKLMSGLQEASFYSGVFLLACISVDRYIAIVKATRFFSSRRHLVGLMCGGVWLAAGVLSLPVAVKREIMQPEDLRGEIICYENLTGESGDHWRVSVRVLRHTIGFFLPLIVMFFCYGSTVLTLFHSRNQQKHKAMRVILAVVIAFVLCWLPHNITVLIDTLMRGGSLGFETCEVRNTVDLALHATEVMAFMHCAVNPVLYAFIGHKFRNQLLSSLHKHGVISKRIQLAYRKGSATSSGSLKSRNTSVSL</sequence>
<evidence type="ECO:0000256" key="1">
    <source>
        <dbReference type="ARBA" id="ARBA00004651"/>
    </source>
</evidence>
<dbReference type="AlphaFoldDB" id="A0A667YNA7"/>
<keyword evidence="3" id="KW-1003">Cell membrane</keyword>
<evidence type="ECO:0000256" key="4">
    <source>
        <dbReference type="ARBA" id="ARBA00022500"/>
    </source>
</evidence>
<feature type="transmembrane region" description="Helical" evidence="18">
    <location>
        <begin position="261"/>
        <end position="284"/>
    </location>
</feature>
<evidence type="ECO:0000313" key="20">
    <source>
        <dbReference type="Ensembl" id="ENSMMDP00005029392.1"/>
    </source>
</evidence>
<protein>
    <recommendedName>
        <fullName evidence="2">C-X-C chemokine receptor type 2</fullName>
    </recommendedName>
    <alternativeName>
        <fullName evidence="15">High affinity interleukin-8 receptor B</fullName>
    </alternativeName>
</protein>
<feature type="domain" description="G-protein coupled receptors family 1 profile" evidence="19">
    <location>
        <begin position="71"/>
        <end position="324"/>
    </location>
</feature>
<keyword evidence="4" id="KW-0145">Chemotaxis</keyword>
<comment type="similarity">
    <text evidence="17">Belongs to the G-protein coupled receptor 1 family.</text>
</comment>
<dbReference type="SUPFAM" id="SSF81321">
    <property type="entry name" value="Family A G protein-coupled receptor-like"/>
    <property type="match status" value="1"/>
</dbReference>
<dbReference type="GO" id="GO:0030593">
    <property type="term" value="P:neutrophil chemotaxis"/>
    <property type="evidence" value="ECO:0007669"/>
    <property type="project" value="TreeGrafter"/>
</dbReference>
<dbReference type="GO" id="GO:0051916">
    <property type="term" value="F:granulocyte colony-stimulating factor binding"/>
    <property type="evidence" value="ECO:0007669"/>
    <property type="project" value="Ensembl"/>
</dbReference>
<dbReference type="GO" id="GO:0019957">
    <property type="term" value="F:C-C chemokine binding"/>
    <property type="evidence" value="ECO:0007669"/>
    <property type="project" value="TreeGrafter"/>
</dbReference>
<dbReference type="GO" id="GO:0006955">
    <property type="term" value="P:immune response"/>
    <property type="evidence" value="ECO:0007669"/>
    <property type="project" value="TreeGrafter"/>
</dbReference>
<evidence type="ECO:0000256" key="15">
    <source>
        <dbReference type="ARBA" id="ARBA00033468"/>
    </source>
</evidence>
<dbReference type="InParanoid" id="A0A667YNA7"/>
<evidence type="ECO:0000256" key="14">
    <source>
        <dbReference type="ARBA" id="ARBA00025505"/>
    </source>
</evidence>
<evidence type="ECO:0000256" key="2">
    <source>
        <dbReference type="ARBA" id="ARBA00020033"/>
    </source>
</evidence>
<evidence type="ECO:0000256" key="8">
    <source>
        <dbReference type="ARBA" id="ARBA00023040"/>
    </source>
</evidence>
<accession>A0A667YNA7</accession>
<reference evidence="20" key="1">
    <citation type="submission" date="2019-06" db="EMBL/GenBank/DDBJ databases">
        <authorList>
            <consortium name="Wellcome Sanger Institute Data Sharing"/>
        </authorList>
    </citation>
    <scope>NUCLEOTIDE SEQUENCE [LARGE SCALE GENOMIC DNA]</scope>
</reference>
<proteinExistence type="inferred from homology"/>
<dbReference type="InterPro" id="IPR000276">
    <property type="entry name" value="GPCR_Rhodpsn"/>
</dbReference>
<dbReference type="PANTHER" id="PTHR10489:SF689">
    <property type="entry name" value="C-X-C CHEMOKINE RECEPTOR TYPE 2"/>
    <property type="match status" value="1"/>
</dbReference>
<dbReference type="GO" id="GO:0002523">
    <property type="term" value="P:leukocyte migration involved in inflammatory response"/>
    <property type="evidence" value="ECO:0007669"/>
    <property type="project" value="Ensembl"/>
</dbReference>
<dbReference type="PRINTS" id="PR00237">
    <property type="entry name" value="GPCRRHODOPSN"/>
</dbReference>
<dbReference type="CDD" id="cd15178">
    <property type="entry name" value="7tmA_CXCR1_2"/>
    <property type="match status" value="1"/>
</dbReference>
<reference evidence="20" key="2">
    <citation type="submission" date="2025-08" db="UniProtKB">
        <authorList>
            <consortium name="Ensembl"/>
        </authorList>
    </citation>
    <scope>IDENTIFICATION</scope>
</reference>
<dbReference type="PROSITE" id="PS50262">
    <property type="entry name" value="G_PROTEIN_RECEP_F1_2"/>
    <property type="match status" value="1"/>
</dbReference>
<evidence type="ECO:0000259" key="19">
    <source>
        <dbReference type="PROSITE" id="PS50262"/>
    </source>
</evidence>
<keyword evidence="8 17" id="KW-0297">G-protein coupled receptor</keyword>
<dbReference type="Ensembl" id="ENSMMDT00005030082.1">
    <property type="protein sequence ID" value="ENSMMDP00005029392.1"/>
    <property type="gene ID" value="ENSMMDG00005013985.1"/>
</dbReference>
<keyword evidence="6 17" id="KW-0812">Transmembrane</keyword>
<keyword evidence="11 17" id="KW-0675">Receptor</keyword>
<keyword evidence="5" id="KW-0597">Phosphoprotein</keyword>
<dbReference type="InterPro" id="IPR017452">
    <property type="entry name" value="GPCR_Rhodpsn_7TM"/>
</dbReference>
<dbReference type="GO" id="GO:0042119">
    <property type="term" value="P:neutrophil activation"/>
    <property type="evidence" value="ECO:0007669"/>
    <property type="project" value="Ensembl"/>
</dbReference>
<dbReference type="FunCoup" id="A0A667YNA7">
    <property type="interactions" value="645"/>
</dbReference>
<keyword evidence="10" id="KW-1015">Disulfide bond</keyword>
<keyword evidence="21" id="KW-1185">Reference proteome</keyword>
<evidence type="ECO:0000256" key="10">
    <source>
        <dbReference type="ARBA" id="ARBA00023157"/>
    </source>
</evidence>
<dbReference type="Pfam" id="PF00001">
    <property type="entry name" value="7tm_1"/>
    <property type="match status" value="1"/>
</dbReference>
<evidence type="ECO:0000256" key="13">
    <source>
        <dbReference type="ARBA" id="ARBA00023224"/>
    </source>
</evidence>
<gene>
    <name evidence="20" type="primary">CXCR2</name>
</gene>
<dbReference type="Proteomes" id="UP000472263">
    <property type="component" value="Chromosome 21"/>
</dbReference>
<dbReference type="InterPro" id="IPR000174">
    <property type="entry name" value="Chemokine_CXCR_1/2"/>
</dbReference>
<evidence type="ECO:0000256" key="3">
    <source>
        <dbReference type="ARBA" id="ARBA00022475"/>
    </source>
</evidence>
<dbReference type="PANTHER" id="PTHR10489">
    <property type="entry name" value="CELL ADHESION MOLECULE"/>
    <property type="match status" value="1"/>
</dbReference>
<evidence type="ECO:0000313" key="21">
    <source>
        <dbReference type="Proteomes" id="UP000472263"/>
    </source>
</evidence>
<evidence type="ECO:0000256" key="5">
    <source>
        <dbReference type="ARBA" id="ARBA00022553"/>
    </source>
</evidence>
<keyword evidence="9 18" id="KW-0472">Membrane</keyword>
<dbReference type="GO" id="GO:0016493">
    <property type="term" value="F:C-C chemokine receptor activity"/>
    <property type="evidence" value="ECO:0007669"/>
    <property type="project" value="TreeGrafter"/>
</dbReference>
<evidence type="ECO:0000256" key="12">
    <source>
        <dbReference type="ARBA" id="ARBA00023180"/>
    </source>
</evidence>
<dbReference type="InterPro" id="IPR050119">
    <property type="entry name" value="CCR1-9-like"/>
</dbReference>
<comment type="function">
    <text evidence="14">Receptor for interleukin-8 which is a powerful neutrophil chemotactic factor. Binding of IL-8 to the receptor causes activation of neutrophils. This response is mediated via a G-protein that activates a phosphatidylinositol-calcium second messenger system. Binds to IL-8 with high affinity. Also binds with high affinity to CXCL3, GRO/MGSA and NAP-2.</text>
</comment>
<dbReference type="GO" id="GO:0007204">
    <property type="term" value="P:positive regulation of cytosolic calcium ion concentration"/>
    <property type="evidence" value="ECO:0007669"/>
    <property type="project" value="TreeGrafter"/>
</dbReference>
<keyword evidence="12" id="KW-0325">Glycoprotein</keyword>
<evidence type="ECO:0000256" key="18">
    <source>
        <dbReference type="SAM" id="Phobius"/>
    </source>
</evidence>
<dbReference type="GO" id="GO:0090594">
    <property type="term" value="P:inflammatory response to wounding"/>
    <property type="evidence" value="ECO:0007669"/>
    <property type="project" value="Ensembl"/>
</dbReference>
<name>A0A667YNA7_9TELE</name>
<evidence type="ECO:0000256" key="17">
    <source>
        <dbReference type="RuleBase" id="RU000688"/>
    </source>
</evidence>
<evidence type="ECO:0000256" key="16">
    <source>
        <dbReference type="ARBA" id="ARBA00034130"/>
    </source>
</evidence>
<evidence type="ECO:0000256" key="6">
    <source>
        <dbReference type="ARBA" id="ARBA00022692"/>
    </source>
</evidence>
<feature type="transmembrane region" description="Helical" evidence="18">
    <location>
        <begin position="136"/>
        <end position="155"/>
    </location>
</feature>
<evidence type="ECO:0000256" key="7">
    <source>
        <dbReference type="ARBA" id="ARBA00022989"/>
    </source>
</evidence>
<dbReference type="GO" id="GO:0019722">
    <property type="term" value="P:calcium-mediated signaling"/>
    <property type="evidence" value="ECO:0007669"/>
    <property type="project" value="TreeGrafter"/>
</dbReference>
<dbReference type="GO" id="GO:0009897">
    <property type="term" value="C:external side of plasma membrane"/>
    <property type="evidence" value="ECO:0007669"/>
    <property type="project" value="TreeGrafter"/>
</dbReference>
<dbReference type="PRINTS" id="PR00427">
    <property type="entry name" value="INTRLEUKIN8R"/>
</dbReference>
<organism evidence="20 21">
    <name type="scientific">Myripristis murdjan</name>
    <name type="common">pinecone soldierfish</name>
    <dbReference type="NCBI Taxonomy" id="586833"/>
    <lineage>
        <taxon>Eukaryota</taxon>
        <taxon>Metazoa</taxon>
        <taxon>Chordata</taxon>
        <taxon>Craniata</taxon>
        <taxon>Vertebrata</taxon>
        <taxon>Euteleostomi</taxon>
        <taxon>Actinopterygii</taxon>
        <taxon>Neopterygii</taxon>
        <taxon>Teleostei</taxon>
        <taxon>Neoteleostei</taxon>
        <taxon>Acanthomorphata</taxon>
        <taxon>Holocentriformes</taxon>
        <taxon>Holocentridae</taxon>
        <taxon>Myripristis</taxon>
    </lineage>
</organism>
<reference evidence="20" key="3">
    <citation type="submission" date="2025-09" db="UniProtKB">
        <authorList>
            <consortium name="Ensembl"/>
        </authorList>
    </citation>
    <scope>IDENTIFICATION</scope>
</reference>
<feature type="transmembrane region" description="Helical" evidence="18">
    <location>
        <begin position="92"/>
        <end position="112"/>
    </location>
</feature>
<dbReference type="GO" id="GO:0042742">
    <property type="term" value="P:defense response to bacterium"/>
    <property type="evidence" value="ECO:0007669"/>
    <property type="project" value="Ensembl"/>
</dbReference>
<dbReference type="Gene3D" id="1.20.1070.10">
    <property type="entry name" value="Rhodopsin 7-helix transmembrane proteins"/>
    <property type="match status" value="1"/>
</dbReference>
<keyword evidence="13 17" id="KW-0807">Transducer</keyword>
<feature type="transmembrane region" description="Helical" evidence="18">
    <location>
        <begin position="167"/>
        <end position="188"/>
    </location>
</feature>
<evidence type="ECO:0000256" key="11">
    <source>
        <dbReference type="ARBA" id="ARBA00023170"/>
    </source>
</evidence>
<comment type="subcellular location">
    <subcellularLocation>
        <location evidence="1">Cell membrane</location>
        <topology evidence="1">Multi-pass membrane protein</topology>
    </subcellularLocation>
</comment>
<keyword evidence="7 18" id="KW-1133">Transmembrane helix</keyword>
<feature type="transmembrane region" description="Helical" evidence="18">
    <location>
        <begin position="57"/>
        <end position="80"/>
    </location>
</feature>
<evidence type="ECO:0000256" key="9">
    <source>
        <dbReference type="ARBA" id="ARBA00023136"/>
    </source>
</evidence>
<comment type="subunit">
    <text evidence="16">Interacts with IL8. Interacts with GNAI2.</text>
</comment>